<protein>
    <submittedName>
        <fullName evidence="1">Uncharacterized protein</fullName>
    </submittedName>
</protein>
<dbReference type="RefSeq" id="WP_149522273.1">
    <property type="nucleotide sequence ID" value="NZ_VTOU01000002.1"/>
</dbReference>
<evidence type="ECO:0000313" key="2">
    <source>
        <dbReference type="Proteomes" id="UP000322077"/>
    </source>
</evidence>
<proteinExistence type="predicted"/>
<comment type="caution">
    <text evidence="1">The sequence shown here is derived from an EMBL/GenBank/DDBJ whole genome shotgun (WGS) entry which is preliminary data.</text>
</comment>
<reference evidence="1 2" key="1">
    <citation type="submission" date="2019-08" db="EMBL/GenBank/DDBJ databases">
        <authorList>
            <person name="Wang G."/>
            <person name="Xu Z."/>
        </authorList>
    </citation>
    <scope>NUCLEOTIDE SEQUENCE [LARGE SCALE GENOMIC DNA]</scope>
    <source>
        <strain evidence="1 2">ZX</strain>
    </source>
</reference>
<gene>
    <name evidence="1" type="ORF">FYJ91_11100</name>
</gene>
<dbReference type="EMBL" id="VTOU01000002">
    <property type="protein sequence ID" value="TZG28063.1"/>
    <property type="molecule type" value="Genomic_DNA"/>
</dbReference>
<keyword evidence="2" id="KW-1185">Reference proteome</keyword>
<evidence type="ECO:0000313" key="1">
    <source>
        <dbReference type="EMBL" id="TZG28063.1"/>
    </source>
</evidence>
<sequence length="86" mass="9931">MSSNGLIPNVEPISDDLRPVYNYDLIENYQGEGYAIFRARGLYAFGRRIDDIFYEVTGTDRIPLDWKPEIFAPIEEKDVGSYFFGL</sequence>
<dbReference type="AlphaFoldDB" id="A0A5D9C9R2"/>
<name>A0A5D9C9R2_9SPHN</name>
<organism evidence="1 2">
    <name type="scientific">Sphingomonas montanisoli</name>
    <dbReference type="NCBI Taxonomy" id="2606412"/>
    <lineage>
        <taxon>Bacteria</taxon>
        <taxon>Pseudomonadati</taxon>
        <taxon>Pseudomonadota</taxon>
        <taxon>Alphaproteobacteria</taxon>
        <taxon>Sphingomonadales</taxon>
        <taxon>Sphingomonadaceae</taxon>
        <taxon>Sphingomonas</taxon>
    </lineage>
</organism>
<dbReference type="Proteomes" id="UP000322077">
    <property type="component" value="Unassembled WGS sequence"/>
</dbReference>
<accession>A0A5D9C9R2</accession>